<dbReference type="InterPro" id="IPR039892">
    <property type="entry name" value="Spa2/Sph1"/>
</dbReference>
<dbReference type="EMBL" id="JANBQB010002117">
    <property type="protein sequence ID" value="KAJ1968472.1"/>
    <property type="molecule type" value="Genomic_DNA"/>
</dbReference>
<dbReference type="InterPro" id="IPR013724">
    <property type="entry name" value="GIT_SHD"/>
</dbReference>
<reference evidence="3" key="1">
    <citation type="submission" date="2022-07" db="EMBL/GenBank/DDBJ databases">
        <title>Phylogenomic reconstructions and comparative analyses of Kickxellomycotina fungi.</title>
        <authorList>
            <person name="Reynolds N.K."/>
            <person name="Stajich J.E."/>
            <person name="Barry K."/>
            <person name="Grigoriev I.V."/>
            <person name="Crous P."/>
            <person name="Smith M.E."/>
        </authorList>
    </citation>
    <scope>NUCLEOTIDE SEQUENCE</scope>
    <source>
        <strain evidence="3">RSA 567</strain>
    </source>
</reference>
<dbReference type="Proteomes" id="UP001151582">
    <property type="component" value="Unassembled WGS sequence"/>
</dbReference>
<feature type="domain" description="GIT Spa2 homology (SHD)" evidence="2">
    <location>
        <begin position="30"/>
        <end position="60"/>
    </location>
</feature>
<organism evidence="3 4">
    <name type="scientific">Dimargaris verticillata</name>
    <dbReference type="NCBI Taxonomy" id="2761393"/>
    <lineage>
        <taxon>Eukaryota</taxon>
        <taxon>Fungi</taxon>
        <taxon>Fungi incertae sedis</taxon>
        <taxon>Zoopagomycota</taxon>
        <taxon>Kickxellomycotina</taxon>
        <taxon>Dimargaritomycetes</taxon>
        <taxon>Dimargaritales</taxon>
        <taxon>Dimargaritaceae</taxon>
        <taxon>Dimargaris</taxon>
    </lineage>
</organism>
<feature type="non-terminal residue" evidence="3">
    <location>
        <position position="1"/>
    </location>
</feature>
<evidence type="ECO:0000313" key="3">
    <source>
        <dbReference type="EMBL" id="KAJ1968472.1"/>
    </source>
</evidence>
<accession>A0A9W8ASX3</accession>
<feature type="compositionally biased region" description="Pro residues" evidence="1">
    <location>
        <begin position="154"/>
        <end position="163"/>
    </location>
</feature>
<dbReference type="PANTHER" id="PTHR21601">
    <property type="entry name" value="SPA2 PROTEIN"/>
    <property type="match status" value="1"/>
</dbReference>
<gene>
    <name evidence="3" type="primary">SPA2</name>
    <name evidence="3" type="ORF">H4R34_006264</name>
</gene>
<keyword evidence="4" id="KW-1185">Reference proteome</keyword>
<feature type="compositionally biased region" description="Polar residues" evidence="1">
    <location>
        <begin position="217"/>
        <end position="229"/>
    </location>
</feature>
<sequence length="241" mass="26636">MASTHVKLQTFRNYITSQLSPGHPLPQPKGNGKLSRLQEVQFQVLVSDVYDELIRRTQNPSIPHLIARSELNAKRNQAREKLSSLGAKKFFDLVCEVYTELERRRSHAEPPTPPADSPHHPHPSSAGRNGPPMRPPPGPAYGHSHNHGLGPARGPSPGPGSHPRPPRDHYPNSHRQPPPRPALDDSYRPPKPPSMDRQRTYDGPSKENSHAPMPLRSNPSLRSNGSAPSIDSGYYNGGQRP</sequence>
<feature type="domain" description="GIT Spa2 homology (SHD)" evidence="2">
    <location>
        <begin position="78"/>
        <end position="108"/>
    </location>
</feature>
<dbReference type="AlphaFoldDB" id="A0A9W8ASX3"/>
<name>A0A9W8ASX3_9FUNG</name>
<dbReference type="OrthoDB" id="5588096at2759"/>
<dbReference type="GO" id="GO:0005078">
    <property type="term" value="F:MAP-kinase scaffold activity"/>
    <property type="evidence" value="ECO:0007669"/>
    <property type="project" value="TreeGrafter"/>
</dbReference>
<comment type="caution">
    <text evidence="3">The sequence shown here is derived from an EMBL/GenBank/DDBJ whole genome shotgun (WGS) entry which is preliminary data.</text>
</comment>
<evidence type="ECO:0000259" key="2">
    <source>
        <dbReference type="SMART" id="SM00555"/>
    </source>
</evidence>
<dbReference type="Pfam" id="PF08518">
    <property type="entry name" value="GIT_SHD"/>
    <property type="match status" value="2"/>
</dbReference>
<proteinExistence type="predicted"/>
<dbReference type="PANTHER" id="PTHR21601:SF0">
    <property type="entry name" value="PROTEIN SPA2-RELATED"/>
    <property type="match status" value="1"/>
</dbReference>
<protein>
    <submittedName>
        <fullName evidence="3">Component of the polarisome</fullName>
    </submittedName>
</protein>
<feature type="compositionally biased region" description="Basic and acidic residues" evidence="1">
    <location>
        <begin position="182"/>
        <end position="209"/>
    </location>
</feature>
<feature type="region of interest" description="Disordered" evidence="1">
    <location>
        <begin position="104"/>
        <end position="241"/>
    </location>
</feature>
<evidence type="ECO:0000256" key="1">
    <source>
        <dbReference type="SAM" id="MobiDB-lite"/>
    </source>
</evidence>
<dbReference type="SMART" id="SM00555">
    <property type="entry name" value="GIT"/>
    <property type="match status" value="2"/>
</dbReference>
<evidence type="ECO:0000313" key="4">
    <source>
        <dbReference type="Proteomes" id="UP001151582"/>
    </source>
</evidence>